<sequence length="100" mass="10874">MTDRISKEDVAHVADLARLTLTDEELDAFTGQLADVLDHAADLEALDLADVEPMTHPLPMRNVLRPDVVGETSDRAEVLACAPSVEDEQFRVPPVLGESP</sequence>
<dbReference type="NCBIfam" id="TIGR00135">
    <property type="entry name" value="gatC"/>
    <property type="match status" value="1"/>
</dbReference>
<reference evidence="1" key="1">
    <citation type="submission" date="2018-05" db="EMBL/GenBank/DDBJ databases">
        <authorList>
            <person name="Lanie J.A."/>
            <person name="Ng W.-L."/>
            <person name="Kazmierczak K.M."/>
            <person name="Andrzejewski T.M."/>
            <person name="Davidsen T.M."/>
            <person name="Wayne K.J."/>
            <person name="Tettelin H."/>
            <person name="Glass J.I."/>
            <person name="Rusch D."/>
            <person name="Podicherti R."/>
            <person name="Tsui H.-C.T."/>
            <person name="Winkler M.E."/>
        </authorList>
    </citation>
    <scope>NUCLEOTIDE SEQUENCE</scope>
</reference>
<evidence type="ECO:0000313" key="1">
    <source>
        <dbReference type="EMBL" id="SVB65217.1"/>
    </source>
</evidence>
<evidence type="ECO:0008006" key="2">
    <source>
        <dbReference type="Google" id="ProtNLM"/>
    </source>
</evidence>
<dbReference type="AlphaFoldDB" id="A0A382FST8"/>
<name>A0A382FST8_9ZZZZ</name>
<protein>
    <recommendedName>
        <fullName evidence="2">Aspartyl/glutamyl-tRNA(Asn/Gln) amidotransferase subunit C</fullName>
    </recommendedName>
</protein>
<dbReference type="Pfam" id="PF02686">
    <property type="entry name" value="GatC"/>
    <property type="match status" value="1"/>
</dbReference>
<dbReference type="SUPFAM" id="SSF141000">
    <property type="entry name" value="Glu-tRNAGln amidotransferase C subunit"/>
    <property type="match status" value="1"/>
</dbReference>
<dbReference type="PANTHER" id="PTHR15004:SF0">
    <property type="entry name" value="GLUTAMYL-TRNA(GLN) AMIDOTRANSFERASE SUBUNIT C, MITOCHONDRIAL"/>
    <property type="match status" value="1"/>
</dbReference>
<dbReference type="Gene3D" id="1.10.20.60">
    <property type="entry name" value="Glu-tRNAGln amidotransferase C subunit, N-terminal domain"/>
    <property type="match status" value="1"/>
</dbReference>
<dbReference type="GO" id="GO:0006450">
    <property type="term" value="P:regulation of translational fidelity"/>
    <property type="evidence" value="ECO:0007669"/>
    <property type="project" value="InterPro"/>
</dbReference>
<dbReference type="GO" id="GO:0070681">
    <property type="term" value="P:glutaminyl-tRNAGln biosynthesis via transamidation"/>
    <property type="evidence" value="ECO:0007669"/>
    <property type="project" value="TreeGrafter"/>
</dbReference>
<dbReference type="PANTHER" id="PTHR15004">
    <property type="entry name" value="GLUTAMYL-TRNA(GLN) AMIDOTRANSFERASE SUBUNIT C, MITOCHONDRIAL"/>
    <property type="match status" value="1"/>
</dbReference>
<dbReference type="InterPro" id="IPR036113">
    <property type="entry name" value="Asp/Glu-ADT_sf_sub_c"/>
</dbReference>
<accession>A0A382FST8</accession>
<proteinExistence type="inferred from homology"/>
<dbReference type="HAMAP" id="MF_00122">
    <property type="entry name" value="GatC"/>
    <property type="match status" value="1"/>
</dbReference>
<dbReference type="EMBL" id="UINC01051270">
    <property type="protein sequence ID" value="SVB65217.1"/>
    <property type="molecule type" value="Genomic_DNA"/>
</dbReference>
<gene>
    <name evidence="1" type="ORF">METZ01_LOCUS218071</name>
</gene>
<dbReference type="InterPro" id="IPR003837">
    <property type="entry name" value="GatC"/>
</dbReference>
<organism evidence="1">
    <name type="scientific">marine metagenome</name>
    <dbReference type="NCBI Taxonomy" id="408172"/>
    <lineage>
        <taxon>unclassified sequences</taxon>
        <taxon>metagenomes</taxon>
        <taxon>ecological metagenomes</taxon>
    </lineage>
</organism>